<dbReference type="GO" id="GO:0004623">
    <property type="term" value="F:phospholipase A2 activity"/>
    <property type="evidence" value="ECO:0007669"/>
    <property type="project" value="InterPro"/>
</dbReference>
<dbReference type="SUPFAM" id="SSF48619">
    <property type="entry name" value="Phospholipase A2, PLA2"/>
    <property type="match status" value="1"/>
</dbReference>
<dbReference type="GO" id="GO:0050482">
    <property type="term" value="P:arachidonate secretion"/>
    <property type="evidence" value="ECO:0007669"/>
    <property type="project" value="InterPro"/>
</dbReference>
<name>A0A512JEQ6_9HYPH</name>
<gene>
    <name evidence="1" type="ORF">MGN01_02780</name>
</gene>
<comment type="caution">
    <text evidence="1">The sequence shown here is derived from an EMBL/GenBank/DDBJ whole genome shotgun (WGS) entry which is preliminary data.</text>
</comment>
<sequence length="185" mass="19678">MPDRDSSEPSRRDSFRVSGCVTTFAECVGMRTSFDKENDVAFIPLRSASRRLAMVLALSSAFAGTATLPSLAQDLPRFEAPDIDIPEADEPSVDLPDTKGALVFHGNYCGPGSRGVGRPPVDALDEACMHHDACSPQVDAGLPSCGCNARLAREASRVAQSPRIDDEQRVAAEFVAAGARVLACR</sequence>
<protein>
    <recommendedName>
        <fullName evidence="3">Phospholipase A2 domain-containing protein</fullName>
    </recommendedName>
</protein>
<dbReference type="Gene3D" id="1.20.90.10">
    <property type="entry name" value="Phospholipase A2 domain"/>
    <property type="match status" value="1"/>
</dbReference>
<dbReference type="InterPro" id="IPR036444">
    <property type="entry name" value="PLipase_A2_dom_sf"/>
</dbReference>
<evidence type="ECO:0008006" key="3">
    <source>
        <dbReference type="Google" id="ProtNLM"/>
    </source>
</evidence>
<dbReference type="AlphaFoldDB" id="A0A512JEQ6"/>
<dbReference type="EMBL" id="BJZV01000001">
    <property type="protein sequence ID" value="GEP08433.1"/>
    <property type="molecule type" value="Genomic_DNA"/>
</dbReference>
<organism evidence="1 2">
    <name type="scientific">Methylobacterium gnaphalii</name>
    <dbReference type="NCBI Taxonomy" id="1010610"/>
    <lineage>
        <taxon>Bacteria</taxon>
        <taxon>Pseudomonadati</taxon>
        <taxon>Pseudomonadota</taxon>
        <taxon>Alphaproteobacteria</taxon>
        <taxon>Hyphomicrobiales</taxon>
        <taxon>Methylobacteriaceae</taxon>
        <taxon>Methylobacterium</taxon>
    </lineage>
</organism>
<keyword evidence="2" id="KW-1185">Reference proteome</keyword>
<dbReference type="Proteomes" id="UP000321750">
    <property type="component" value="Unassembled WGS sequence"/>
</dbReference>
<proteinExistence type="predicted"/>
<evidence type="ECO:0000313" key="2">
    <source>
        <dbReference type="Proteomes" id="UP000321750"/>
    </source>
</evidence>
<evidence type="ECO:0000313" key="1">
    <source>
        <dbReference type="EMBL" id="GEP08433.1"/>
    </source>
</evidence>
<dbReference type="GO" id="GO:0006644">
    <property type="term" value="P:phospholipid metabolic process"/>
    <property type="evidence" value="ECO:0007669"/>
    <property type="project" value="InterPro"/>
</dbReference>
<accession>A0A512JEQ6</accession>
<reference evidence="1 2" key="1">
    <citation type="submission" date="2019-07" db="EMBL/GenBank/DDBJ databases">
        <title>Whole genome shotgun sequence of Methylobacterium gnaphalii NBRC 107716.</title>
        <authorList>
            <person name="Hosoyama A."/>
            <person name="Uohara A."/>
            <person name="Ohji S."/>
            <person name="Ichikawa N."/>
        </authorList>
    </citation>
    <scope>NUCLEOTIDE SEQUENCE [LARGE SCALE GENOMIC DNA]</scope>
    <source>
        <strain evidence="1 2">NBRC 107716</strain>
    </source>
</reference>